<evidence type="ECO:0000313" key="2">
    <source>
        <dbReference type="Proteomes" id="UP000821845"/>
    </source>
</evidence>
<name>A0ACB7TCW1_HYAAI</name>
<accession>A0ACB7TCW1</accession>
<evidence type="ECO:0000313" key="1">
    <source>
        <dbReference type="EMBL" id="KAH6944081.1"/>
    </source>
</evidence>
<sequence length="239" mass="26671">MALRAFPLLETENMSLCAVAETHLLGLEEPPVHPNWQWAGCNREPGSRKGGGIGVLWRNGIDGNWKKLEGSCKEHMWMTGPGRQTAKDVRARVREAEGEKWQSAMLPKATLSTYRENKTEIATESALYDNSCGGALLFEARAGALRTLDYRSRFDCAPETRAAVCRSCGDERETIEHLLLRCSKLTPPPAEGTTLPQALGFLDAEGNRCNKSVRTTKVRLEVWWKDTKRTRPSPEVCDL</sequence>
<dbReference type="Proteomes" id="UP000821845">
    <property type="component" value="Chromosome 1"/>
</dbReference>
<gene>
    <name evidence="1" type="ORF">HPB50_001807</name>
</gene>
<organism evidence="1 2">
    <name type="scientific">Hyalomma asiaticum</name>
    <name type="common">Tick</name>
    <dbReference type="NCBI Taxonomy" id="266040"/>
    <lineage>
        <taxon>Eukaryota</taxon>
        <taxon>Metazoa</taxon>
        <taxon>Ecdysozoa</taxon>
        <taxon>Arthropoda</taxon>
        <taxon>Chelicerata</taxon>
        <taxon>Arachnida</taxon>
        <taxon>Acari</taxon>
        <taxon>Parasitiformes</taxon>
        <taxon>Ixodida</taxon>
        <taxon>Ixodoidea</taxon>
        <taxon>Ixodidae</taxon>
        <taxon>Hyalomminae</taxon>
        <taxon>Hyalomma</taxon>
    </lineage>
</organism>
<dbReference type="EMBL" id="CM023481">
    <property type="protein sequence ID" value="KAH6944081.1"/>
    <property type="molecule type" value="Genomic_DNA"/>
</dbReference>
<proteinExistence type="predicted"/>
<comment type="caution">
    <text evidence="1">The sequence shown here is derived from an EMBL/GenBank/DDBJ whole genome shotgun (WGS) entry which is preliminary data.</text>
</comment>
<keyword evidence="2" id="KW-1185">Reference proteome</keyword>
<protein>
    <submittedName>
        <fullName evidence="1">Uncharacterized protein</fullName>
    </submittedName>
</protein>
<reference evidence="1" key="1">
    <citation type="submission" date="2020-05" db="EMBL/GenBank/DDBJ databases">
        <title>Large-scale comparative analyses of tick genomes elucidate their genetic diversity and vector capacities.</title>
        <authorList>
            <person name="Jia N."/>
            <person name="Wang J."/>
            <person name="Shi W."/>
            <person name="Du L."/>
            <person name="Sun Y."/>
            <person name="Zhan W."/>
            <person name="Jiang J."/>
            <person name="Wang Q."/>
            <person name="Zhang B."/>
            <person name="Ji P."/>
            <person name="Sakyi L.B."/>
            <person name="Cui X."/>
            <person name="Yuan T."/>
            <person name="Jiang B."/>
            <person name="Yang W."/>
            <person name="Lam T.T.-Y."/>
            <person name="Chang Q."/>
            <person name="Ding S."/>
            <person name="Wang X."/>
            <person name="Zhu J."/>
            <person name="Ruan X."/>
            <person name="Zhao L."/>
            <person name="Wei J."/>
            <person name="Que T."/>
            <person name="Du C."/>
            <person name="Cheng J."/>
            <person name="Dai P."/>
            <person name="Han X."/>
            <person name="Huang E."/>
            <person name="Gao Y."/>
            <person name="Liu J."/>
            <person name="Shao H."/>
            <person name="Ye R."/>
            <person name="Li L."/>
            <person name="Wei W."/>
            <person name="Wang X."/>
            <person name="Wang C."/>
            <person name="Yang T."/>
            <person name="Huo Q."/>
            <person name="Li W."/>
            <person name="Guo W."/>
            <person name="Chen H."/>
            <person name="Zhou L."/>
            <person name="Ni X."/>
            <person name="Tian J."/>
            <person name="Zhou Y."/>
            <person name="Sheng Y."/>
            <person name="Liu T."/>
            <person name="Pan Y."/>
            <person name="Xia L."/>
            <person name="Li J."/>
            <person name="Zhao F."/>
            <person name="Cao W."/>
        </authorList>
    </citation>
    <scope>NUCLEOTIDE SEQUENCE</scope>
    <source>
        <strain evidence="1">Hyas-2018</strain>
    </source>
</reference>